<sequence>MGSLPYYTSSKGNSKVMAGQQSDASHSLSPWRYTPLPQSSAPSSAVRSLQTLLGGCSLEPEIPPWAHRLPM</sequence>
<dbReference type="AlphaFoldDB" id="A0A151MW80"/>
<dbReference type="EMBL" id="AKHW03004772">
    <property type="protein sequence ID" value="KYO28760.1"/>
    <property type="molecule type" value="Genomic_DNA"/>
</dbReference>
<proteinExistence type="predicted"/>
<reference evidence="2 3" key="1">
    <citation type="journal article" date="2012" name="Genome Biol.">
        <title>Sequencing three crocodilian genomes to illuminate the evolution of archosaurs and amniotes.</title>
        <authorList>
            <person name="St John J.A."/>
            <person name="Braun E.L."/>
            <person name="Isberg S.R."/>
            <person name="Miles L.G."/>
            <person name="Chong A.Y."/>
            <person name="Gongora J."/>
            <person name="Dalzell P."/>
            <person name="Moran C."/>
            <person name="Bed'hom B."/>
            <person name="Abzhanov A."/>
            <person name="Burgess S.C."/>
            <person name="Cooksey A.M."/>
            <person name="Castoe T.A."/>
            <person name="Crawford N.G."/>
            <person name="Densmore L.D."/>
            <person name="Drew J.C."/>
            <person name="Edwards S.V."/>
            <person name="Faircloth B.C."/>
            <person name="Fujita M.K."/>
            <person name="Greenwold M.J."/>
            <person name="Hoffmann F.G."/>
            <person name="Howard J.M."/>
            <person name="Iguchi T."/>
            <person name="Janes D.E."/>
            <person name="Khan S.Y."/>
            <person name="Kohno S."/>
            <person name="de Koning A.J."/>
            <person name="Lance S.L."/>
            <person name="McCarthy F.M."/>
            <person name="McCormack J.E."/>
            <person name="Merchant M.E."/>
            <person name="Peterson D.G."/>
            <person name="Pollock D.D."/>
            <person name="Pourmand N."/>
            <person name="Raney B.J."/>
            <person name="Roessler K.A."/>
            <person name="Sanford J.R."/>
            <person name="Sawyer R.H."/>
            <person name="Schmidt C.J."/>
            <person name="Triplett E.W."/>
            <person name="Tuberville T.D."/>
            <person name="Venegas-Anaya M."/>
            <person name="Howard J.T."/>
            <person name="Jarvis E.D."/>
            <person name="Guillette L.J.Jr."/>
            <person name="Glenn T.C."/>
            <person name="Green R.E."/>
            <person name="Ray D.A."/>
        </authorList>
    </citation>
    <scope>NUCLEOTIDE SEQUENCE [LARGE SCALE GENOMIC DNA]</scope>
    <source>
        <strain evidence="2">KSC_2009_1</strain>
    </source>
</reference>
<accession>A0A151MW80</accession>
<gene>
    <name evidence="2" type="ORF">Y1Q_0004421</name>
</gene>
<protein>
    <submittedName>
        <fullName evidence="2">Uncharacterized protein</fullName>
    </submittedName>
</protein>
<feature type="region of interest" description="Disordered" evidence="1">
    <location>
        <begin position="1"/>
        <end position="42"/>
    </location>
</feature>
<organism evidence="2 3">
    <name type="scientific">Alligator mississippiensis</name>
    <name type="common">American alligator</name>
    <dbReference type="NCBI Taxonomy" id="8496"/>
    <lineage>
        <taxon>Eukaryota</taxon>
        <taxon>Metazoa</taxon>
        <taxon>Chordata</taxon>
        <taxon>Craniata</taxon>
        <taxon>Vertebrata</taxon>
        <taxon>Euteleostomi</taxon>
        <taxon>Archelosauria</taxon>
        <taxon>Archosauria</taxon>
        <taxon>Crocodylia</taxon>
        <taxon>Alligatoridae</taxon>
        <taxon>Alligatorinae</taxon>
        <taxon>Alligator</taxon>
    </lineage>
</organism>
<dbReference type="Proteomes" id="UP000050525">
    <property type="component" value="Unassembled WGS sequence"/>
</dbReference>
<name>A0A151MW80_ALLMI</name>
<comment type="caution">
    <text evidence="2">The sequence shown here is derived from an EMBL/GenBank/DDBJ whole genome shotgun (WGS) entry which is preliminary data.</text>
</comment>
<evidence type="ECO:0000313" key="2">
    <source>
        <dbReference type="EMBL" id="KYO28760.1"/>
    </source>
</evidence>
<keyword evidence="3" id="KW-1185">Reference proteome</keyword>
<evidence type="ECO:0000313" key="3">
    <source>
        <dbReference type="Proteomes" id="UP000050525"/>
    </source>
</evidence>
<evidence type="ECO:0000256" key="1">
    <source>
        <dbReference type="SAM" id="MobiDB-lite"/>
    </source>
</evidence>
<feature type="compositionally biased region" description="Polar residues" evidence="1">
    <location>
        <begin position="1"/>
        <end position="28"/>
    </location>
</feature>